<keyword evidence="3 5" id="KW-0863">Zinc-finger</keyword>
<evidence type="ECO:0000256" key="1">
    <source>
        <dbReference type="ARBA" id="ARBA00022723"/>
    </source>
</evidence>
<dbReference type="PANTHER" id="PTHR12547:SF182">
    <property type="entry name" value="RNA-BINDING PROTEIN ZC3H11"/>
    <property type="match status" value="1"/>
</dbReference>
<evidence type="ECO:0000256" key="6">
    <source>
        <dbReference type="SAM" id="MobiDB-lite"/>
    </source>
</evidence>
<dbReference type="InterPro" id="IPR045877">
    <property type="entry name" value="ZFP36-like"/>
</dbReference>
<dbReference type="GO" id="GO:0051252">
    <property type="term" value="P:regulation of RNA metabolic process"/>
    <property type="evidence" value="ECO:0007669"/>
    <property type="project" value="UniProtKB-ARBA"/>
</dbReference>
<dbReference type="PANTHER" id="PTHR12547">
    <property type="entry name" value="CCCH ZINC FINGER/TIS11-RELATED"/>
    <property type="match status" value="1"/>
</dbReference>
<evidence type="ECO:0000313" key="8">
    <source>
        <dbReference type="EMBL" id="CAD9147650.1"/>
    </source>
</evidence>
<feature type="zinc finger region" description="C3H1-type" evidence="5">
    <location>
        <begin position="160"/>
        <end position="188"/>
    </location>
</feature>
<keyword evidence="2" id="KW-0677">Repeat</keyword>
<proteinExistence type="predicted"/>
<evidence type="ECO:0000259" key="7">
    <source>
        <dbReference type="PROSITE" id="PS50103"/>
    </source>
</evidence>
<feature type="compositionally biased region" description="Polar residues" evidence="6">
    <location>
        <begin position="93"/>
        <end position="123"/>
    </location>
</feature>
<name>A0A7S1W458_NEODS</name>
<feature type="region of interest" description="Disordered" evidence="6">
    <location>
        <begin position="20"/>
        <end position="47"/>
    </location>
</feature>
<feature type="region of interest" description="Disordered" evidence="6">
    <location>
        <begin position="216"/>
        <end position="272"/>
    </location>
</feature>
<feature type="compositionally biased region" description="Low complexity" evidence="6">
    <location>
        <begin position="224"/>
        <end position="233"/>
    </location>
</feature>
<dbReference type="EMBL" id="HBGF01046472">
    <property type="protein sequence ID" value="CAD9147650.1"/>
    <property type="molecule type" value="Transcribed_RNA"/>
</dbReference>
<keyword evidence="4 5" id="KW-0862">Zinc</keyword>
<protein>
    <recommendedName>
        <fullName evidence="7">C3H1-type domain-containing protein</fullName>
    </recommendedName>
</protein>
<evidence type="ECO:0000256" key="4">
    <source>
        <dbReference type="ARBA" id="ARBA00022833"/>
    </source>
</evidence>
<feature type="domain" description="C3H1-type" evidence="7">
    <location>
        <begin position="160"/>
        <end position="188"/>
    </location>
</feature>
<dbReference type="GO" id="GO:0010468">
    <property type="term" value="P:regulation of gene expression"/>
    <property type="evidence" value="ECO:0007669"/>
    <property type="project" value="UniProtKB-ARBA"/>
</dbReference>
<keyword evidence="1 5" id="KW-0479">Metal-binding</keyword>
<sequence length="315" mass="31801">MASQPSSPFLNIFGAAPDGSVWASTPETAGDLLGAPATPLPPAAPPEMLGEAALDRVAADRSPSQTPQAYASVFGTHWSIGGASVGTNASAAFSEDTGNGSLASAPSTRRQRTWSPGTLSVTATGDADARRSSRGGAASAAGGATSANANSNNNSIVAERYKTKMCKNYEKRGECPYTFRCMFAHGSAELRTKEQNLAEGIVDQAAVFALRRRMASGGGHSSRHSTGSPSAWSSGGGGGKKQHTPPPPPAATSDAPLTVSAPPEPPSPQLVPASVLPSAWAALAASPAHGSPVATHHPMPGFDPARAVTGGGDQR</sequence>
<dbReference type="PROSITE" id="PS50103">
    <property type="entry name" value="ZF_C3H1"/>
    <property type="match status" value="1"/>
</dbReference>
<feature type="compositionally biased region" description="Low complexity" evidence="6">
    <location>
        <begin position="134"/>
        <end position="151"/>
    </location>
</feature>
<feature type="region of interest" description="Disordered" evidence="6">
    <location>
        <begin position="285"/>
        <end position="315"/>
    </location>
</feature>
<dbReference type="InterPro" id="IPR036855">
    <property type="entry name" value="Znf_CCCH_sf"/>
</dbReference>
<dbReference type="GO" id="GO:0008270">
    <property type="term" value="F:zinc ion binding"/>
    <property type="evidence" value="ECO:0007669"/>
    <property type="project" value="UniProtKB-KW"/>
</dbReference>
<dbReference type="Gene3D" id="4.10.1000.10">
    <property type="entry name" value="Zinc finger, CCCH-type"/>
    <property type="match status" value="1"/>
</dbReference>
<dbReference type="SMART" id="SM00356">
    <property type="entry name" value="ZnF_C3H1"/>
    <property type="match status" value="1"/>
</dbReference>
<dbReference type="FunFam" id="4.10.1000.10:FF:000003">
    <property type="entry name" value="Zinc finger CCCH domain-containing protein"/>
    <property type="match status" value="1"/>
</dbReference>
<evidence type="ECO:0000256" key="5">
    <source>
        <dbReference type="PROSITE-ProRule" id="PRU00723"/>
    </source>
</evidence>
<reference evidence="8" key="1">
    <citation type="submission" date="2021-01" db="EMBL/GenBank/DDBJ databases">
        <authorList>
            <person name="Corre E."/>
            <person name="Pelletier E."/>
            <person name="Niang G."/>
            <person name="Scheremetjew M."/>
            <person name="Finn R."/>
            <person name="Kale V."/>
            <person name="Holt S."/>
            <person name="Cochrane G."/>
            <person name="Meng A."/>
            <person name="Brown T."/>
            <person name="Cohen L."/>
        </authorList>
    </citation>
    <scope>NUCLEOTIDE SEQUENCE</scope>
    <source>
        <strain evidence="8">CCAP 1951/1</strain>
    </source>
</reference>
<dbReference type="AlphaFoldDB" id="A0A7S1W458"/>
<dbReference type="SUPFAM" id="SSF90229">
    <property type="entry name" value="CCCH zinc finger"/>
    <property type="match status" value="1"/>
</dbReference>
<gene>
    <name evidence="8" type="ORF">NDES1114_LOCUS31088</name>
</gene>
<feature type="region of interest" description="Disordered" evidence="6">
    <location>
        <begin position="93"/>
        <end position="151"/>
    </location>
</feature>
<accession>A0A7S1W458</accession>
<organism evidence="8">
    <name type="scientific">Neobodo designis</name>
    <name type="common">Flagellated protozoan</name>
    <name type="synonym">Bodo designis</name>
    <dbReference type="NCBI Taxonomy" id="312471"/>
    <lineage>
        <taxon>Eukaryota</taxon>
        <taxon>Discoba</taxon>
        <taxon>Euglenozoa</taxon>
        <taxon>Kinetoplastea</taxon>
        <taxon>Metakinetoplastina</taxon>
        <taxon>Neobodonida</taxon>
        <taxon>Neobodo</taxon>
    </lineage>
</organism>
<evidence type="ECO:0000256" key="3">
    <source>
        <dbReference type="ARBA" id="ARBA00022771"/>
    </source>
</evidence>
<dbReference type="GO" id="GO:0003729">
    <property type="term" value="F:mRNA binding"/>
    <property type="evidence" value="ECO:0007669"/>
    <property type="project" value="InterPro"/>
</dbReference>
<dbReference type="InterPro" id="IPR000571">
    <property type="entry name" value="Znf_CCCH"/>
</dbReference>
<evidence type="ECO:0000256" key="2">
    <source>
        <dbReference type="ARBA" id="ARBA00022737"/>
    </source>
</evidence>